<dbReference type="Gene3D" id="3.30.110.70">
    <property type="entry name" value="Hypothetical protein apc22750. Chain B"/>
    <property type="match status" value="1"/>
</dbReference>
<name>A0A0P0Z3L6_9HYPH</name>
<dbReference type="AlphaFoldDB" id="A0A0P0Z3L6"/>
<evidence type="ECO:0000313" key="1">
    <source>
        <dbReference type="EMBL" id="BAT28365.1"/>
    </source>
</evidence>
<protein>
    <submittedName>
        <fullName evidence="1">Uncharacterized protein</fullName>
    </submittedName>
</protein>
<proteinExistence type="predicted"/>
<dbReference type="EMBL" id="LC066377">
    <property type="protein sequence ID" value="BAT28365.1"/>
    <property type="molecule type" value="Genomic_DNA"/>
</dbReference>
<organism evidence="1">
    <name type="scientific">Aureimonas frigidaquae</name>
    <dbReference type="NCBI Taxonomy" id="424757"/>
    <lineage>
        <taxon>Bacteria</taxon>
        <taxon>Pseudomonadati</taxon>
        <taxon>Pseudomonadota</taxon>
        <taxon>Alphaproteobacteria</taxon>
        <taxon>Hyphomicrobiales</taxon>
        <taxon>Aurantimonadaceae</taxon>
        <taxon>Aureimonas</taxon>
    </lineage>
</organism>
<reference evidence="1" key="1">
    <citation type="journal article" date="2015" name="Proc. Natl. Acad. Sci. U.S.A.">
        <title>Bacterial clade with the ribosomal RNA operon on a small plasmid rather than the chromosome.</title>
        <authorList>
            <person name="Anda M."/>
            <person name="Ohtsubo Y."/>
            <person name="Okubo T."/>
            <person name="Sugawara M."/>
            <person name="Nagata Y."/>
            <person name="Tsuda M."/>
            <person name="Minamisawa K."/>
            <person name="Mitsui H."/>
        </authorList>
    </citation>
    <scope>NUCLEOTIDE SEQUENCE</scope>
    <source>
        <strain evidence="1">JCM 14755</strain>
    </source>
</reference>
<accession>A0A0P0Z3L6</accession>
<sequence>MSISVVIDPPADARSLGTVAVTRCRDDLAENPPAEVSILNGMKAEAARQGGNAIRVIGYRMGLTVKEGCYHTMTGRAEMYRLRG</sequence>